<reference evidence="2 3" key="1">
    <citation type="journal article" date="2017" name="Genome Biol. Evol.">
        <title>Comparative Genomic Analysis Identifies a Campylobacter Clade Deficient in Selenium Metabolism.</title>
        <authorList>
            <person name="Miller W.G."/>
            <person name="Yee E."/>
            <person name="Lopes B.S."/>
            <person name="Chapman M.H."/>
            <person name="Huynh S."/>
            <person name="Bono J.L."/>
            <person name="Parker C.T."/>
            <person name="Strachan N.J.C."/>
            <person name="Forbes K.J."/>
        </authorList>
    </citation>
    <scope>NUCLEOTIDE SEQUENCE [LARGE SCALE GENOMIC DNA]</scope>
    <source>
        <strain evidence="2 3">RM8964</strain>
    </source>
</reference>
<dbReference type="InterPro" id="IPR019080">
    <property type="entry name" value="YqaJ_viral_recombinase"/>
</dbReference>
<dbReference type="RefSeq" id="WP_086333638.1">
    <property type="nucleotide sequence ID" value="NZ_CP018791.1"/>
</dbReference>
<organism evidence="2 3">
    <name type="scientific">Campylobacter vicugnae</name>
    <dbReference type="NCBI Taxonomy" id="1660076"/>
    <lineage>
        <taxon>Bacteria</taxon>
        <taxon>Pseudomonadati</taxon>
        <taxon>Campylobacterota</taxon>
        <taxon>Epsilonproteobacteria</taxon>
        <taxon>Campylobacterales</taxon>
        <taxon>Campylobacteraceae</taxon>
        <taxon>Campylobacter</taxon>
    </lineage>
</organism>
<dbReference type="EMBL" id="CP018791">
    <property type="protein sequence ID" value="ARR02187.1"/>
    <property type="molecule type" value="Genomic_DNA"/>
</dbReference>
<evidence type="ECO:0000313" key="3">
    <source>
        <dbReference type="Proteomes" id="UP000194265"/>
    </source>
</evidence>
<evidence type="ECO:0000313" key="2">
    <source>
        <dbReference type="EMBL" id="ARR02187.1"/>
    </source>
</evidence>
<proteinExistence type="predicted"/>
<dbReference type="AlphaFoldDB" id="A0A1X9T0X5"/>
<sequence length="272" mass="31786">MIVDLIQGSFKWLEYRRTKFNASETPDIMGVGFNKPYQLAKIKKGDIAVYQNEAMRQGQAYEPMIRDKINEIFNLNLKPIVMLSDDDDRFSASLDGVDGDTFCEIKFSKSELEYLKKNQKPSDKYYYQIQHQFYVSNLKRCIYAVGYIDDNFELSISHIEVSRDDKTIDKIKKAWDKFQNDYLNADNYAWESLCDELLKLNDEKKLLDEKIEKLKKEAIKKADGKEFSAFGVTIYKTTRKTADYKTFLADNNLEIPANYYKSSESWGVRIAN</sequence>
<evidence type="ECO:0000259" key="1">
    <source>
        <dbReference type="Pfam" id="PF09588"/>
    </source>
</evidence>
<name>A0A1X9T0X5_9BACT</name>
<dbReference type="STRING" id="1660074.CVIC8964_0775"/>
<dbReference type="Pfam" id="PF09588">
    <property type="entry name" value="YqaJ"/>
    <property type="match status" value="1"/>
</dbReference>
<protein>
    <submittedName>
        <fullName evidence="2">YqaJ-like viral recombinase domain protein</fullName>
    </submittedName>
</protein>
<dbReference type="InterPro" id="IPR011335">
    <property type="entry name" value="Restrct_endonuc-II-like"/>
</dbReference>
<gene>
    <name evidence="2" type="ORF">CVIC8964_0775</name>
</gene>
<feature type="domain" description="YqaJ viral recombinase" evidence="1">
    <location>
        <begin position="11"/>
        <end position="138"/>
    </location>
</feature>
<dbReference type="InterPro" id="IPR011604">
    <property type="entry name" value="PDDEXK-like_dom_sf"/>
</dbReference>
<accession>A0A1X9T0X5</accession>
<dbReference type="Gene3D" id="3.90.320.10">
    <property type="match status" value="1"/>
</dbReference>
<dbReference type="Proteomes" id="UP000194265">
    <property type="component" value="Chromosome"/>
</dbReference>
<dbReference type="SUPFAM" id="SSF52980">
    <property type="entry name" value="Restriction endonuclease-like"/>
    <property type="match status" value="1"/>
</dbReference>
<dbReference type="OrthoDB" id="5359950at2"/>